<dbReference type="Gene3D" id="3.40.50.720">
    <property type="entry name" value="NAD(P)-binding Rossmann-like Domain"/>
    <property type="match status" value="1"/>
</dbReference>
<dbReference type="RefSeq" id="WP_354558240.1">
    <property type="nucleotide sequence ID" value="NZ_JBEPMB010000009.1"/>
</dbReference>
<sequence>MKIEANAPVAFITGGSRGIGRATAELFLREGYDLHATYRTRADAAEGLVALGQSLGRRVTLHQLEASSTESQDRLLRNLAGIRFNALIFNAGTIEFEDFSQYDEGIWNRTMETNLNSILRFSVRLQNALAEGGAIVIVSSTDGYVGSYASMAYAASKAALINLTRSLACNYGPRNIRVNAVAPGWISTDMTTEGSSDSASVTPLGRDGRPDEVANVISFLASPKASFVTGTTIVVDGGYTSSDPIMLNEARQFQASRLESGDDR</sequence>
<dbReference type="Pfam" id="PF13561">
    <property type="entry name" value="adh_short_C2"/>
    <property type="match status" value="1"/>
</dbReference>
<dbReference type="InterPro" id="IPR020904">
    <property type="entry name" value="Sc_DH/Rdtase_CS"/>
</dbReference>
<evidence type="ECO:0000313" key="3">
    <source>
        <dbReference type="EMBL" id="MET3615774.1"/>
    </source>
</evidence>
<evidence type="ECO:0000256" key="2">
    <source>
        <dbReference type="ARBA" id="ARBA00023002"/>
    </source>
</evidence>
<dbReference type="CDD" id="cd05233">
    <property type="entry name" value="SDR_c"/>
    <property type="match status" value="1"/>
</dbReference>
<keyword evidence="4" id="KW-1185">Reference proteome</keyword>
<dbReference type="InterPro" id="IPR036291">
    <property type="entry name" value="NAD(P)-bd_dom_sf"/>
</dbReference>
<accession>A0ABV2J7L8</accession>
<name>A0ABV2J7L8_9HYPH</name>
<gene>
    <name evidence="3" type="ORF">ABID16_004121</name>
</gene>
<dbReference type="EMBL" id="JBEPMB010000009">
    <property type="protein sequence ID" value="MET3615774.1"/>
    <property type="molecule type" value="Genomic_DNA"/>
</dbReference>
<dbReference type="PANTHER" id="PTHR42760">
    <property type="entry name" value="SHORT-CHAIN DEHYDROGENASES/REDUCTASES FAMILY MEMBER"/>
    <property type="match status" value="1"/>
</dbReference>
<evidence type="ECO:0000256" key="1">
    <source>
        <dbReference type="ARBA" id="ARBA00006484"/>
    </source>
</evidence>
<dbReference type="PANTHER" id="PTHR42760:SF133">
    <property type="entry name" value="3-OXOACYL-[ACYL-CARRIER-PROTEIN] REDUCTASE"/>
    <property type="match status" value="1"/>
</dbReference>
<organism evidence="3 4">
    <name type="scientific">Rhizobium aquaticum</name>
    <dbReference type="NCBI Taxonomy" id="1549636"/>
    <lineage>
        <taxon>Bacteria</taxon>
        <taxon>Pseudomonadati</taxon>
        <taxon>Pseudomonadota</taxon>
        <taxon>Alphaproteobacteria</taxon>
        <taxon>Hyphomicrobiales</taxon>
        <taxon>Rhizobiaceae</taxon>
        <taxon>Rhizobium/Agrobacterium group</taxon>
        <taxon>Rhizobium</taxon>
    </lineage>
</organism>
<dbReference type="SUPFAM" id="SSF51735">
    <property type="entry name" value="NAD(P)-binding Rossmann-fold domains"/>
    <property type="match status" value="1"/>
</dbReference>
<keyword evidence="2" id="KW-0560">Oxidoreductase</keyword>
<reference evidence="3 4" key="1">
    <citation type="submission" date="2024-06" db="EMBL/GenBank/DDBJ databases">
        <title>Genomic Encyclopedia of Type Strains, Phase IV (KMG-IV): sequencing the most valuable type-strain genomes for metagenomic binning, comparative biology and taxonomic classification.</title>
        <authorList>
            <person name="Goeker M."/>
        </authorList>
    </citation>
    <scope>NUCLEOTIDE SEQUENCE [LARGE SCALE GENOMIC DNA]</scope>
    <source>
        <strain evidence="3 4">DSM 29780</strain>
    </source>
</reference>
<dbReference type="InterPro" id="IPR002347">
    <property type="entry name" value="SDR_fam"/>
</dbReference>
<comment type="caution">
    <text evidence="3">The sequence shown here is derived from an EMBL/GenBank/DDBJ whole genome shotgun (WGS) entry which is preliminary data.</text>
</comment>
<protein>
    <submittedName>
        <fullName evidence="3">NAD(P)-dependent dehydrogenase (Short-subunit alcohol dehydrogenase family)</fullName>
    </submittedName>
</protein>
<dbReference type="Proteomes" id="UP001549047">
    <property type="component" value="Unassembled WGS sequence"/>
</dbReference>
<comment type="similarity">
    <text evidence="1">Belongs to the short-chain dehydrogenases/reductases (SDR) family.</text>
</comment>
<evidence type="ECO:0000313" key="4">
    <source>
        <dbReference type="Proteomes" id="UP001549047"/>
    </source>
</evidence>
<dbReference type="PRINTS" id="PR00080">
    <property type="entry name" value="SDRFAMILY"/>
</dbReference>
<dbReference type="PROSITE" id="PS00061">
    <property type="entry name" value="ADH_SHORT"/>
    <property type="match status" value="1"/>
</dbReference>
<proteinExistence type="inferred from homology"/>
<dbReference type="PRINTS" id="PR00081">
    <property type="entry name" value="GDHRDH"/>
</dbReference>